<keyword evidence="4" id="KW-0521">NADP</keyword>
<evidence type="ECO:0000256" key="3">
    <source>
        <dbReference type="ARBA" id="ARBA00022827"/>
    </source>
</evidence>
<dbReference type="InterPro" id="IPR002938">
    <property type="entry name" value="FAD-bd"/>
</dbReference>
<evidence type="ECO:0000259" key="8">
    <source>
        <dbReference type="Pfam" id="PF01266"/>
    </source>
</evidence>
<evidence type="ECO:0000259" key="9">
    <source>
        <dbReference type="Pfam" id="PF01494"/>
    </source>
</evidence>
<evidence type="ECO:0000256" key="4">
    <source>
        <dbReference type="ARBA" id="ARBA00022857"/>
    </source>
</evidence>
<keyword evidence="7" id="KW-1133">Transmembrane helix</keyword>
<keyword evidence="11" id="KW-1185">Reference proteome</keyword>
<proteinExistence type="predicted"/>
<name>A0A4D9CWB8_9STRA</name>
<organism evidence="10 11">
    <name type="scientific">Nannochloropsis salina CCMP1776</name>
    <dbReference type="NCBI Taxonomy" id="1027361"/>
    <lineage>
        <taxon>Eukaryota</taxon>
        <taxon>Sar</taxon>
        <taxon>Stramenopiles</taxon>
        <taxon>Ochrophyta</taxon>
        <taxon>Eustigmatophyceae</taxon>
        <taxon>Eustigmatales</taxon>
        <taxon>Monodopsidaceae</taxon>
        <taxon>Microchloropsis</taxon>
        <taxon>Microchloropsis salina</taxon>
    </lineage>
</organism>
<sequence length="558" mass="62328">MPQLRLNPSNFCCTFVAVLFVSFFLSATCAFRFPRRTSALLRHRTYAATSAFHPTSTNVHLPASTAIVGGGPTGLFTALMLARRGYQNITVYDRLPRPDDPSSPTWGNPYRSYNLGLGARGQIALRAADAWESIEPFCAQAIGRKDWTPEQGERPEQIYTDREYKTQVIQRDRIASCLLGELERKHGNQVSVWHSVECVGLTWLDEATPGPEASPSSAEIGKKGVRLRLHRQCEGQELEQWTTEARWVVGADGVRSALRSALEVKTGPGGHQGQTQKERVRTIKLPERNEFVYKILPLDLRPKYGTGPGWRPDLNYSARSKGEVTIEALPTREGIYVGVVLFRPDSSAMAKIQSKEDAREFFAGSFPQFLDVIREEDLARFSTGPTFRLPSFSYCGPSIFYRDNTLLLGDCIHSVKPYFGLGLNSALEDVMALDKCLSESEDDVSKALPLFSSRTAPQAKALVEFQASFDYNANTLEGFLRFVLPLILDGIFHRYFPAFFAPNGIRLLQDHRSTFRQTRRRKQRDRIGQAVILGVLLTGIGKGLGWAVKVAARMLLKG</sequence>
<gene>
    <name evidence="10" type="ORF">NSK_007779</name>
</gene>
<protein>
    <submittedName>
        <fullName evidence="10">Uncharacterized protein</fullName>
    </submittedName>
</protein>
<dbReference type="PANTHER" id="PTHR46028:SF2">
    <property type="entry name" value="KYNURENINE 3-MONOOXYGENASE"/>
    <property type="match status" value="1"/>
</dbReference>
<evidence type="ECO:0000313" key="10">
    <source>
        <dbReference type="EMBL" id="TFJ80888.1"/>
    </source>
</evidence>
<comment type="cofactor">
    <cofactor evidence="1">
        <name>FAD</name>
        <dbReference type="ChEBI" id="CHEBI:57692"/>
    </cofactor>
</comment>
<dbReference type="GO" id="GO:0070189">
    <property type="term" value="P:kynurenine metabolic process"/>
    <property type="evidence" value="ECO:0007669"/>
    <property type="project" value="TreeGrafter"/>
</dbReference>
<evidence type="ECO:0000256" key="7">
    <source>
        <dbReference type="SAM" id="Phobius"/>
    </source>
</evidence>
<dbReference type="PRINTS" id="PR00420">
    <property type="entry name" value="RNGMNOXGNASE"/>
</dbReference>
<evidence type="ECO:0000256" key="2">
    <source>
        <dbReference type="ARBA" id="ARBA00022630"/>
    </source>
</evidence>
<dbReference type="InterPro" id="IPR036188">
    <property type="entry name" value="FAD/NAD-bd_sf"/>
</dbReference>
<evidence type="ECO:0000313" key="11">
    <source>
        <dbReference type="Proteomes" id="UP000355283"/>
    </source>
</evidence>
<keyword evidence="7" id="KW-0812">Transmembrane</keyword>
<dbReference type="Pfam" id="PF01266">
    <property type="entry name" value="DAO"/>
    <property type="match status" value="1"/>
</dbReference>
<comment type="caution">
    <text evidence="10">The sequence shown here is derived from an EMBL/GenBank/DDBJ whole genome shotgun (WGS) entry which is preliminary data.</text>
</comment>
<evidence type="ECO:0000256" key="5">
    <source>
        <dbReference type="ARBA" id="ARBA00023002"/>
    </source>
</evidence>
<dbReference type="EMBL" id="SDOX01000149">
    <property type="protein sequence ID" value="TFJ80888.1"/>
    <property type="molecule type" value="Genomic_DNA"/>
</dbReference>
<feature type="domain" description="FAD-binding" evidence="9">
    <location>
        <begin position="402"/>
        <end position="465"/>
    </location>
</feature>
<evidence type="ECO:0000256" key="6">
    <source>
        <dbReference type="ARBA" id="ARBA00023033"/>
    </source>
</evidence>
<accession>A0A4D9CWB8</accession>
<dbReference type="AlphaFoldDB" id="A0A4D9CWB8"/>
<reference evidence="10 11" key="1">
    <citation type="submission" date="2019-01" db="EMBL/GenBank/DDBJ databases">
        <title>Nuclear Genome Assembly of the Microalgal Biofuel strain Nannochloropsis salina CCMP1776.</title>
        <authorList>
            <person name="Hovde B."/>
        </authorList>
    </citation>
    <scope>NUCLEOTIDE SEQUENCE [LARGE SCALE GENOMIC DNA]</scope>
    <source>
        <strain evidence="10 11">CCMP1776</strain>
    </source>
</reference>
<keyword evidence="2" id="KW-0285">Flavoprotein</keyword>
<dbReference type="Pfam" id="PF01494">
    <property type="entry name" value="FAD_binding_3"/>
    <property type="match status" value="1"/>
</dbReference>
<keyword evidence="7" id="KW-0472">Membrane</keyword>
<evidence type="ECO:0000256" key="1">
    <source>
        <dbReference type="ARBA" id="ARBA00001974"/>
    </source>
</evidence>
<keyword evidence="5" id="KW-0560">Oxidoreductase</keyword>
<dbReference type="OrthoDB" id="10053569at2759"/>
<dbReference type="PANTHER" id="PTHR46028">
    <property type="entry name" value="KYNURENINE 3-MONOOXYGENASE"/>
    <property type="match status" value="1"/>
</dbReference>
<feature type="domain" description="FAD dependent oxidoreductase" evidence="8">
    <location>
        <begin position="66"/>
        <end position="135"/>
    </location>
</feature>
<dbReference type="InterPro" id="IPR006076">
    <property type="entry name" value="FAD-dep_OxRdtase"/>
</dbReference>
<dbReference type="GO" id="GO:0071949">
    <property type="term" value="F:FAD binding"/>
    <property type="evidence" value="ECO:0007669"/>
    <property type="project" value="InterPro"/>
</dbReference>
<dbReference type="Gene3D" id="3.50.50.60">
    <property type="entry name" value="FAD/NAD(P)-binding domain"/>
    <property type="match status" value="1"/>
</dbReference>
<keyword evidence="3" id="KW-0274">FAD</keyword>
<dbReference type="Proteomes" id="UP000355283">
    <property type="component" value="Unassembled WGS sequence"/>
</dbReference>
<dbReference type="GO" id="GO:0004502">
    <property type="term" value="F:kynurenine 3-monooxygenase activity"/>
    <property type="evidence" value="ECO:0007669"/>
    <property type="project" value="TreeGrafter"/>
</dbReference>
<dbReference type="SUPFAM" id="SSF51905">
    <property type="entry name" value="FAD/NAD(P)-binding domain"/>
    <property type="match status" value="1"/>
</dbReference>
<feature type="transmembrane region" description="Helical" evidence="7">
    <location>
        <begin position="527"/>
        <end position="548"/>
    </location>
</feature>
<keyword evidence="6" id="KW-0503">Monooxygenase</keyword>